<reference evidence="7" key="1">
    <citation type="submission" date="2022-08" db="EMBL/GenBank/DDBJ databases">
        <authorList>
            <person name="Gutierrez-Valencia J."/>
        </authorList>
    </citation>
    <scope>NUCLEOTIDE SEQUENCE</scope>
</reference>
<dbReference type="PANTHER" id="PTHR32077">
    <property type="entry name" value="FASCICLIN-LIKE ARABINOGALACTAN PROTEIN"/>
    <property type="match status" value="1"/>
</dbReference>
<keyword evidence="4" id="KW-0732">Signal</keyword>
<keyword evidence="3" id="KW-0325">Glycoprotein</keyword>
<dbReference type="AlphaFoldDB" id="A0AAV0HEQ5"/>
<proteinExistence type="predicted"/>
<keyword evidence="2" id="KW-1003">Cell membrane</keyword>
<evidence type="ECO:0008006" key="9">
    <source>
        <dbReference type="Google" id="ProtNLM"/>
    </source>
</evidence>
<comment type="subcellular location">
    <subcellularLocation>
        <location evidence="1">Cell membrane</location>
        <topology evidence="1">Lipid-anchor</topology>
        <topology evidence="1">GPI-anchor</topology>
    </subcellularLocation>
</comment>
<accession>A0AAV0HEQ5</accession>
<dbReference type="SUPFAM" id="SSF82153">
    <property type="entry name" value="FAS1 domain"/>
    <property type="match status" value="1"/>
</dbReference>
<dbReference type="GO" id="GO:0009834">
    <property type="term" value="P:plant-type secondary cell wall biogenesis"/>
    <property type="evidence" value="ECO:0007669"/>
    <property type="project" value="TreeGrafter"/>
</dbReference>
<evidence type="ECO:0000313" key="7">
    <source>
        <dbReference type="EMBL" id="CAI0383806.1"/>
    </source>
</evidence>
<dbReference type="EMBL" id="CAMGYJ010000002">
    <property type="protein sequence ID" value="CAI0383806.1"/>
    <property type="molecule type" value="Genomic_DNA"/>
</dbReference>
<evidence type="ECO:0000256" key="2">
    <source>
        <dbReference type="ARBA" id="ARBA00022475"/>
    </source>
</evidence>
<dbReference type="GO" id="GO:0098552">
    <property type="term" value="C:side of membrane"/>
    <property type="evidence" value="ECO:0007669"/>
    <property type="project" value="UniProtKB-KW"/>
</dbReference>
<organism evidence="7 8">
    <name type="scientific">Linum tenue</name>
    <dbReference type="NCBI Taxonomy" id="586396"/>
    <lineage>
        <taxon>Eukaryota</taxon>
        <taxon>Viridiplantae</taxon>
        <taxon>Streptophyta</taxon>
        <taxon>Embryophyta</taxon>
        <taxon>Tracheophyta</taxon>
        <taxon>Spermatophyta</taxon>
        <taxon>Magnoliopsida</taxon>
        <taxon>eudicotyledons</taxon>
        <taxon>Gunneridae</taxon>
        <taxon>Pentapetalae</taxon>
        <taxon>rosids</taxon>
        <taxon>fabids</taxon>
        <taxon>Malpighiales</taxon>
        <taxon>Linaceae</taxon>
        <taxon>Linum</taxon>
    </lineage>
</organism>
<dbReference type="InterPro" id="IPR036378">
    <property type="entry name" value="FAS1_dom_sf"/>
</dbReference>
<evidence type="ECO:0000256" key="1">
    <source>
        <dbReference type="ARBA" id="ARBA00004609"/>
    </source>
</evidence>
<keyword evidence="3" id="KW-0336">GPI-anchor</keyword>
<keyword evidence="5" id="KW-0472">Membrane</keyword>
<evidence type="ECO:0000256" key="4">
    <source>
        <dbReference type="ARBA" id="ARBA00022729"/>
    </source>
</evidence>
<dbReference type="PANTHER" id="PTHR32077:SF3">
    <property type="entry name" value="FASCICLIN-LIKE ARABINOGALACTAN PROTEIN 7"/>
    <property type="match status" value="1"/>
</dbReference>
<dbReference type="GO" id="GO:0005886">
    <property type="term" value="C:plasma membrane"/>
    <property type="evidence" value="ECO:0007669"/>
    <property type="project" value="UniProtKB-SubCell"/>
</dbReference>
<dbReference type="Proteomes" id="UP001154282">
    <property type="component" value="Unassembled WGS sequence"/>
</dbReference>
<evidence type="ECO:0000256" key="6">
    <source>
        <dbReference type="SAM" id="MobiDB-lite"/>
    </source>
</evidence>
<feature type="region of interest" description="Disordered" evidence="6">
    <location>
        <begin position="84"/>
        <end position="126"/>
    </location>
</feature>
<evidence type="ECO:0000256" key="5">
    <source>
        <dbReference type="ARBA" id="ARBA00023136"/>
    </source>
</evidence>
<sequence length="150" mass="15345">MLFHALPRFYSLADFDKLSQKNPVSTFAGSGQFALNFTYTNGLIRIDSGWSQTKLSSAVHSTNPVAIYQVDKVLLPEAVFGTDIPPMPAPAPAPEKAASQAPDADSPSADATSGKGGKGSGDSTSSAGSAGLGLLSKLVVACGGVMMLLL</sequence>
<evidence type="ECO:0000256" key="3">
    <source>
        <dbReference type="ARBA" id="ARBA00022622"/>
    </source>
</evidence>
<protein>
    <recommendedName>
        <fullName evidence="9">Fasciclin-like arabinogalactan protein 7</fullName>
    </recommendedName>
</protein>
<dbReference type="InterPro" id="IPR045003">
    <property type="entry name" value="FLA_A"/>
</dbReference>
<evidence type="ECO:0000313" key="8">
    <source>
        <dbReference type="Proteomes" id="UP001154282"/>
    </source>
</evidence>
<name>A0AAV0HEQ5_9ROSI</name>
<feature type="compositionally biased region" description="Low complexity" evidence="6">
    <location>
        <begin position="94"/>
        <end position="113"/>
    </location>
</feature>
<gene>
    <name evidence="7" type="ORF">LITE_LOCUS4155</name>
</gene>
<keyword evidence="8" id="KW-1185">Reference proteome</keyword>
<keyword evidence="3" id="KW-0449">Lipoprotein</keyword>
<comment type="caution">
    <text evidence="7">The sequence shown here is derived from an EMBL/GenBank/DDBJ whole genome shotgun (WGS) entry which is preliminary data.</text>
</comment>